<gene>
    <name evidence="1" type="ORF">TH25_22055</name>
</gene>
<organism evidence="1 2">
    <name type="scientific">Thalassospira profundimaris</name>
    <dbReference type="NCBI Taxonomy" id="502049"/>
    <lineage>
        <taxon>Bacteria</taxon>
        <taxon>Pseudomonadati</taxon>
        <taxon>Pseudomonadota</taxon>
        <taxon>Alphaproteobacteria</taxon>
        <taxon>Rhodospirillales</taxon>
        <taxon>Thalassospiraceae</taxon>
        <taxon>Thalassospira</taxon>
    </lineage>
</organism>
<evidence type="ECO:0000313" key="1">
    <source>
        <dbReference type="EMBL" id="RCK43127.1"/>
    </source>
</evidence>
<name>A0A367WP01_9PROT</name>
<evidence type="ECO:0000313" key="2">
    <source>
        <dbReference type="Proteomes" id="UP000252517"/>
    </source>
</evidence>
<dbReference type="RefSeq" id="WP_114090274.1">
    <property type="nucleotide sequence ID" value="NZ_JPWH01000027.1"/>
</dbReference>
<dbReference type="AlphaFoldDB" id="A0A367WP01"/>
<comment type="caution">
    <text evidence="1">The sequence shown here is derived from an EMBL/GenBank/DDBJ whole genome shotgun (WGS) entry which is preliminary data.</text>
</comment>
<sequence>MIPETLHCFDNNAKNICGAMKSYIKKSFLLTVSKTTLNREKPILTDFFDQKSILKYSNLSSKPAITIQLIIKLPPPEAIGNCIEINKGALRLCGQILQVWLPDTRYTKYHPAQTRRKTQTEQTLRD</sequence>
<proteinExistence type="predicted"/>
<reference evidence="1 2" key="1">
    <citation type="submission" date="2014-07" db="EMBL/GenBank/DDBJ databases">
        <title>Draft genome sequence of Thalassospira profundimaris S25-3-2.</title>
        <authorList>
            <person name="Lai Q."/>
            <person name="Shao Z."/>
        </authorList>
    </citation>
    <scope>NUCLEOTIDE SEQUENCE [LARGE SCALE GENOMIC DNA]</scope>
    <source>
        <strain evidence="1 2">S25-3-2</strain>
    </source>
</reference>
<accession>A0A367WP01</accession>
<dbReference type="Proteomes" id="UP000252517">
    <property type="component" value="Unassembled WGS sequence"/>
</dbReference>
<protein>
    <submittedName>
        <fullName evidence="1">Uncharacterized protein</fullName>
    </submittedName>
</protein>
<dbReference type="EMBL" id="JPWH01000027">
    <property type="protein sequence ID" value="RCK43127.1"/>
    <property type="molecule type" value="Genomic_DNA"/>
</dbReference>